<evidence type="ECO:0000256" key="4">
    <source>
        <dbReference type="ARBA" id="ARBA00023235"/>
    </source>
</evidence>
<dbReference type="PROSITE" id="PS50059">
    <property type="entry name" value="FKBP_PPIASE"/>
    <property type="match status" value="2"/>
</dbReference>
<dbReference type="InterPro" id="IPR046357">
    <property type="entry name" value="PPIase_dom_sf"/>
</dbReference>
<gene>
    <name evidence="9" type="ORF">QE417_001868</name>
</gene>
<dbReference type="InterPro" id="IPR001179">
    <property type="entry name" value="PPIase_FKBP_dom"/>
</dbReference>
<comment type="catalytic activity">
    <reaction evidence="1 5 6">
        <text>[protein]-peptidylproline (omega=180) = [protein]-peptidylproline (omega=0)</text>
        <dbReference type="Rhea" id="RHEA:16237"/>
        <dbReference type="Rhea" id="RHEA-COMP:10747"/>
        <dbReference type="Rhea" id="RHEA-COMP:10748"/>
        <dbReference type="ChEBI" id="CHEBI:83833"/>
        <dbReference type="ChEBI" id="CHEBI:83834"/>
        <dbReference type="EC" id="5.2.1.8"/>
    </reaction>
</comment>
<dbReference type="PANTHER" id="PTHR43811:SF19">
    <property type="entry name" value="39 KDA FK506-BINDING NUCLEAR PROTEIN"/>
    <property type="match status" value="1"/>
</dbReference>
<dbReference type="Pfam" id="PF00254">
    <property type="entry name" value="FKBP_C"/>
    <property type="match status" value="1"/>
</dbReference>
<evidence type="ECO:0000256" key="7">
    <source>
        <dbReference type="SAM" id="SignalP"/>
    </source>
</evidence>
<reference evidence="10" key="1">
    <citation type="submission" date="2023-07" db="EMBL/GenBank/DDBJ databases">
        <title>Functional and genomic diversity of the sorghum phyllosphere microbiome.</title>
        <authorList>
            <person name="Shade A."/>
        </authorList>
    </citation>
    <scope>NUCLEOTIDE SEQUENCE [LARGE SCALE GENOMIC DNA]</scope>
    <source>
        <strain evidence="10">SORGH_AS_0422</strain>
    </source>
</reference>
<evidence type="ECO:0000313" key="9">
    <source>
        <dbReference type="EMBL" id="MDT3402796.1"/>
    </source>
</evidence>
<protein>
    <recommendedName>
        <fullName evidence="6">Peptidyl-prolyl cis-trans isomerase</fullName>
        <ecNumber evidence="6">5.2.1.8</ecNumber>
    </recommendedName>
</protein>
<keyword evidence="4 5" id="KW-0413">Isomerase</keyword>
<feature type="domain" description="PPIase FKBP-type" evidence="8">
    <location>
        <begin position="55"/>
        <end position="167"/>
    </location>
</feature>
<keyword evidence="7" id="KW-0732">Signal</keyword>
<comment type="similarity">
    <text evidence="2 6">Belongs to the FKBP-type PPIase family.</text>
</comment>
<evidence type="ECO:0000256" key="1">
    <source>
        <dbReference type="ARBA" id="ARBA00000971"/>
    </source>
</evidence>
<feature type="chain" id="PRO_5046353834" description="Peptidyl-prolyl cis-trans isomerase" evidence="7">
    <location>
        <begin position="21"/>
        <end position="318"/>
    </location>
</feature>
<dbReference type="RefSeq" id="WP_311949485.1">
    <property type="nucleotide sequence ID" value="NZ_JAVLVU010000001.1"/>
</dbReference>
<dbReference type="PANTHER" id="PTHR43811">
    <property type="entry name" value="FKBP-TYPE PEPTIDYL-PROLYL CIS-TRANS ISOMERASE FKPA"/>
    <property type="match status" value="1"/>
</dbReference>
<evidence type="ECO:0000256" key="6">
    <source>
        <dbReference type="RuleBase" id="RU003915"/>
    </source>
</evidence>
<keyword evidence="3 5" id="KW-0697">Rotamase</keyword>
<evidence type="ECO:0000256" key="5">
    <source>
        <dbReference type="PROSITE-ProRule" id="PRU00277"/>
    </source>
</evidence>
<dbReference type="SUPFAM" id="SSF54534">
    <property type="entry name" value="FKBP-like"/>
    <property type="match status" value="2"/>
</dbReference>
<keyword evidence="10" id="KW-1185">Reference proteome</keyword>
<dbReference type="EMBL" id="JAVLVU010000001">
    <property type="protein sequence ID" value="MDT3402796.1"/>
    <property type="molecule type" value="Genomic_DNA"/>
</dbReference>
<evidence type="ECO:0000259" key="8">
    <source>
        <dbReference type="PROSITE" id="PS50059"/>
    </source>
</evidence>
<evidence type="ECO:0000256" key="3">
    <source>
        <dbReference type="ARBA" id="ARBA00023110"/>
    </source>
</evidence>
<evidence type="ECO:0000256" key="2">
    <source>
        <dbReference type="ARBA" id="ARBA00006577"/>
    </source>
</evidence>
<accession>A0ABU3GSP2</accession>
<dbReference type="Proteomes" id="UP001258315">
    <property type="component" value="Unassembled WGS sequence"/>
</dbReference>
<dbReference type="PROSITE" id="PS51257">
    <property type="entry name" value="PROKAR_LIPOPROTEIN"/>
    <property type="match status" value="1"/>
</dbReference>
<dbReference type="GO" id="GO:0003755">
    <property type="term" value="F:peptidyl-prolyl cis-trans isomerase activity"/>
    <property type="evidence" value="ECO:0007669"/>
    <property type="project" value="UniProtKB-EC"/>
</dbReference>
<feature type="domain" description="PPIase FKBP-type" evidence="8">
    <location>
        <begin position="225"/>
        <end position="316"/>
    </location>
</feature>
<organism evidence="9 10">
    <name type="scientific">Mucilaginibacter terrae</name>
    <dbReference type="NCBI Taxonomy" id="1955052"/>
    <lineage>
        <taxon>Bacteria</taxon>
        <taxon>Pseudomonadati</taxon>
        <taxon>Bacteroidota</taxon>
        <taxon>Sphingobacteriia</taxon>
        <taxon>Sphingobacteriales</taxon>
        <taxon>Sphingobacteriaceae</taxon>
        <taxon>Mucilaginibacter</taxon>
    </lineage>
</organism>
<comment type="caution">
    <text evidence="9">The sequence shown here is derived from an EMBL/GenBank/DDBJ whole genome shotgun (WGS) entry which is preliminary data.</text>
</comment>
<proteinExistence type="inferred from homology"/>
<sequence>MKQIYSAFILLAVVALSACRKDGNDIDIKTYDQQQIDAYIKANSLTGMKRDVSDGDTTGIYYEILAQGKGDAISDPTRVAFVYSIRSLDGKYSITDTITSRSYNYAGALSPKGLALAFKNIIKTKGTRARIIIPSRLAYGQSGSGTGSGRLPGNTSLEYYINVMDDYVDPATKLLTRQNAYDELSIRKYAAANGIDLSTYNHNTVSGLFWKQTQADTGKVVVTDNSTVYVQYTGSLLNGTQFDISSNADPAGVPLDVEGITPGFAEGIKKIKAGGKLSMLIPSNIAYGYAGSTSNGVVIIPPFSCIRFEVNLISVVNN</sequence>
<evidence type="ECO:0000313" key="10">
    <source>
        <dbReference type="Proteomes" id="UP001258315"/>
    </source>
</evidence>
<dbReference type="EC" id="5.2.1.8" evidence="6"/>
<name>A0ABU3GSP2_9SPHI</name>
<dbReference type="Gene3D" id="3.10.50.40">
    <property type="match status" value="2"/>
</dbReference>
<feature type="signal peptide" evidence="7">
    <location>
        <begin position="1"/>
        <end position="20"/>
    </location>
</feature>